<dbReference type="AlphaFoldDB" id="A0A2N8K869"/>
<evidence type="ECO:0000256" key="2">
    <source>
        <dbReference type="ARBA" id="ARBA00022771"/>
    </source>
</evidence>
<organism evidence="6 7">
    <name type="scientific">Achromobacter pulmonis</name>
    <dbReference type="NCBI Taxonomy" id="1389932"/>
    <lineage>
        <taxon>Bacteria</taxon>
        <taxon>Pseudomonadati</taxon>
        <taxon>Pseudomonadota</taxon>
        <taxon>Betaproteobacteria</taxon>
        <taxon>Burkholderiales</taxon>
        <taxon>Alcaligenaceae</taxon>
        <taxon>Achromobacter</taxon>
    </lineage>
</organism>
<keyword evidence="7" id="KW-1185">Reference proteome</keyword>
<evidence type="ECO:0000259" key="5">
    <source>
        <dbReference type="Pfam" id="PF01258"/>
    </source>
</evidence>
<dbReference type="InterPro" id="IPR000962">
    <property type="entry name" value="Znf_DskA_TraR"/>
</dbReference>
<evidence type="ECO:0000313" key="6">
    <source>
        <dbReference type="EMBL" id="PND29642.1"/>
    </source>
</evidence>
<dbReference type="SUPFAM" id="SSF57716">
    <property type="entry name" value="Glucocorticoid receptor-like (DNA-binding domain)"/>
    <property type="match status" value="1"/>
</dbReference>
<dbReference type="EMBL" id="POQS01000035">
    <property type="protein sequence ID" value="PND29642.1"/>
    <property type="molecule type" value="Genomic_DNA"/>
</dbReference>
<evidence type="ECO:0000313" key="7">
    <source>
        <dbReference type="Proteomes" id="UP000235994"/>
    </source>
</evidence>
<proteinExistence type="predicted"/>
<dbReference type="RefSeq" id="WP_081093934.1">
    <property type="nucleotide sequence ID" value="NZ_POQS01000035.1"/>
</dbReference>
<dbReference type="Gene3D" id="1.20.120.910">
    <property type="entry name" value="DksA, coiled-coil domain"/>
    <property type="match status" value="1"/>
</dbReference>
<evidence type="ECO:0000256" key="1">
    <source>
        <dbReference type="ARBA" id="ARBA00022723"/>
    </source>
</evidence>
<accession>A0A2N8K869</accession>
<sequence>MWTEQQYELAARLAEEERAASLEALRTRMRQDAPGSVDGNCLDCGDVIEPARLAVLPGAVRCVGCQVAHEKRQAQHARY</sequence>
<keyword evidence="1" id="KW-0479">Metal-binding</keyword>
<dbReference type="Proteomes" id="UP000235994">
    <property type="component" value="Unassembled WGS sequence"/>
</dbReference>
<comment type="caution">
    <text evidence="6">The sequence shown here is derived from an EMBL/GenBank/DDBJ whole genome shotgun (WGS) entry which is preliminary data.</text>
</comment>
<gene>
    <name evidence="6" type="ORF">C1I89_33645</name>
</gene>
<keyword evidence="2" id="KW-0863">Zinc-finger</keyword>
<dbReference type="Pfam" id="PF01258">
    <property type="entry name" value="zf-dskA_traR"/>
    <property type="match status" value="1"/>
</dbReference>
<dbReference type="GO" id="GO:0008270">
    <property type="term" value="F:zinc ion binding"/>
    <property type="evidence" value="ECO:0007669"/>
    <property type="project" value="UniProtKB-KW"/>
</dbReference>
<evidence type="ECO:0000256" key="4">
    <source>
        <dbReference type="PROSITE-ProRule" id="PRU00510"/>
    </source>
</evidence>
<protein>
    <submittedName>
        <fullName evidence="6">Molecular chaperone DnaK</fullName>
    </submittedName>
</protein>
<reference evidence="6 7" key="1">
    <citation type="submission" date="2018-01" db="EMBL/GenBank/DDBJ databases">
        <title>The draft genome of an aniline degradation strain ANB-1.</title>
        <authorList>
            <person name="Zhang L."/>
            <person name="Jiang J."/>
        </authorList>
    </citation>
    <scope>NUCLEOTIDE SEQUENCE [LARGE SCALE GENOMIC DNA]</scope>
    <source>
        <strain evidence="6 7">ANB-1</strain>
    </source>
</reference>
<feature type="zinc finger region" description="dksA C4-type" evidence="4">
    <location>
        <begin position="41"/>
        <end position="65"/>
    </location>
</feature>
<name>A0A2N8K869_9BURK</name>
<evidence type="ECO:0000256" key="3">
    <source>
        <dbReference type="ARBA" id="ARBA00022833"/>
    </source>
</evidence>
<keyword evidence="3" id="KW-0862">Zinc</keyword>
<dbReference type="PROSITE" id="PS51128">
    <property type="entry name" value="ZF_DKSA_2"/>
    <property type="match status" value="1"/>
</dbReference>
<feature type="domain" description="Zinc finger DksA/TraR C4-type" evidence="5">
    <location>
        <begin position="39"/>
        <end position="71"/>
    </location>
</feature>